<dbReference type="AlphaFoldDB" id="A0A6J6YY79"/>
<organism evidence="1">
    <name type="scientific">freshwater metagenome</name>
    <dbReference type="NCBI Taxonomy" id="449393"/>
    <lineage>
        <taxon>unclassified sequences</taxon>
        <taxon>metagenomes</taxon>
        <taxon>ecological metagenomes</taxon>
    </lineage>
</organism>
<dbReference type="PANTHER" id="PTHR36454:SF1">
    <property type="entry name" value="DUF1015 DOMAIN-CONTAINING PROTEIN"/>
    <property type="match status" value="1"/>
</dbReference>
<dbReference type="EMBL" id="CAFAAJ010000121">
    <property type="protein sequence ID" value="CAB4813294.1"/>
    <property type="molecule type" value="Genomic_DNA"/>
</dbReference>
<evidence type="ECO:0000313" key="1">
    <source>
        <dbReference type="EMBL" id="CAB4813294.1"/>
    </source>
</evidence>
<dbReference type="InterPro" id="IPR008323">
    <property type="entry name" value="UCP033563"/>
</dbReference>
<reference evidence="1" key="1">
    <citation type="submission" date="2020-05" db="EMBL/GenBank/DDBJ databases">
        <authorList>
            <person name="Chiriac C."/>
            <person name="Salcher M."/>
            <person name="Ghai R."/>
            <person name="Kavagutti S V."/>
        </authorList>
    </citation>
    <scope>NUCLEOTIDE SEQUENCE</scope>
</reference>
<sequence>MPRFEPFPAIRYSPSLSLAEVTAPPYDVLSEADLDALEARHTRNIVYVDVPRERDGVGRYEAAAERLHTWIAEGTMMADPRPSYTIYRMEFTDEVGRHRVISGVLGGLEVVDEGAGGVLPHERTTPKAKTDRLDLTRATGTNLSPVWGLSLAIGLTELLAEPGEPMGSFTDTDGVTHSVERVDEPSRIAAIGALVASNDVVIADGHHRYAISRSYRDECHLQAPGTAGPWDLTLTYVNELVAEQLSVAAIHRLYTDISYGNLPDALGRSFDLAAAGKVTATTTLRMLERGALCLVDRNGDGTFLIPKPEAFIGVRDLDSARLEHALASTDHQVNYQHGVEHVLDSVRTGTAEAAILIRPVSVDEIRRTATEHLLMPPKSTFFTPKLKTGLVLRSVA</sequence>
<accession>A0A6J6YY79</accession>
<gene>
    <name evidence="1" type="ORF">UFOPK3001_01710</name>
</gene>
<protein>
    <submittedName>
        <fullName evidence="1">Unannotated protein</fullName>
    </submittedName>
</protein>
<dbReference type="Pfam" id="PF06245">
    <property type="entry name" value="DUF1015"/>
    <property type="match status" value="1"/>
</dbReference>
<dbReference type="PANTHER" id="PTHR36454">
    <property type="entry name" value="LMO2823 PROTEIN"/>
    <property type="match status" value="1"/>
</dbReference>
<proteinExistence type="predicted"/>
<name>A0A6J6YY79_9ZZZZ</name>